<evidence type="ECO:0000259" key="5">
    <source>
        <dbReference type="PROSITE" id="PS51462"/>
    </source>
</evidence>
<feature type="domain" description="Nudix hydrolase" evidence="5">
    <location>
        <begin position="1"/>
        <end position="127"/>
    </location>
</feature>
<evidence type="ECO:0000256" key="2">
    <source>
        <dbReference type="ARBA" id="ARBA00005582"/>
    </source>
</evidence>
<name>A0ABV3M335_9ACTN</name>
<dbReference type="InterPro" id="IPR020476">
    <property type="entry name" value="Nudix_hydrolase"/>
</dbReference>
<dbReference type="SUPFAM" id="SSF55811">
    <property type="entry name" value="Nudix"/>
    <property type="match status" value="1"/>
</dbReference>
<evidence type="ECO:0000313" key="7">
    <source>
        <dbReference type="Proteomes" id="UP001553843"/>
    </source>
</evidence>
<dbReference type="PRINTS" id="PR00502">
    <property type="entry name" value="NUDIXFAMILY"/>
</dbReference>
<dbReference type="InterPro" id="IPR020084">
    <property type="entry name" value="NUDIX_hydrolase_CS"/>
</dbReference>
<dbReference type="PANTHER" id="PTHR43046:SF14">
    <property type="entry name" value="MUTT_NUDIX FAMILY PROTEIN"/>
    <property type="match status" value="1"/>
</dbReference>
<comment type="cofactor">
    <cofactor evidence="1">
        <name>Mg(2+)</name>
        <dbReference type="ChEBI" id="CHEBI:18420"/>
    </cofactor>
</comment>
<dbReference type="RefSeq" id="WP_359780860.1">
    <property type="nucleotide sequence ID" value="NZ_JBEYRR010000008.1"/>
</dbReference>
<evidence type="ECO:0000256" key="4">
    <source>
        <dbReference type="RuleBase" id="RU003476"/>
    </source>
</evidence>
<reference evidence="6 7" key="1">
    <citation type="submission" date="2024-06" db="EMBL/GenBank/DDBJ databases">
        <title>The Natural Products Discovery Center: Release of the First 8490 Sequenced Strains for Exploring Actinobacteria Biosynthetic Diversity.</title>
        <authorList>
            <person name="Kalkreuter E."/>
            <person name="Kautsar S.A."/>
            <person name="Yang D."/>
            <person name="Bader C.D."/>
            <person name="Teijaro C.N."/>
            <person name="Fluegel L."/>
            <person name="Davis C.M."/>
            <person name="Simpson J.R."/>
            <person name="Lauterbach L."/>
            <person name="Steele A.D."/>
            <person name="Gui C."/>
            <person name="Meng S."/>
            <person name="Li G."/>
            <person name="Viehrig K."/>
            <person name="Ye F."/>
            <person name="Su P."/>
            <person name="Kiefer A.F."/>
            <person name="Nichols A."/>
            <person name="Cepeda A.J."/>
            <person name="Yan W."/>
            <person name="Fan B."/>
            <person name="Jiang Y."/>
            <person name="Adhikari A."/>
            <person name="Zheng C.-J."/>
            <person name="Schuster L."/>
            <person name="Cowan T.M."/>
            <person name="Smanski M.J."/>
            <person name="Chevrette M.G."/>
            <person name="De Carvalho L.P.S."/>
            <person name="Shen B."/>
        </authorList>
    </citation>
    <scope>NUCLEOTIDE SEQUENCE [LARGE SCALE GENOMIC DNA]</scope>
    <source>
        <strain evidence="6 7">NPDC047833</strain>
    </source>
</reference>
<comment type="similarity">
    <text evidence="2 4">Belongs to the Nudix hydrolase family.</text>
</comment>
<evidence type="ECO:0000256" key="3">
    <source>
        <dbReference type="ARBA" id="ARBA00022801"/>
    </source>
</evidence>
<dbReference type="EMBL" id="JBEYRS010000012">
    <property type="protein sequence ID" value="MEW2365616.1"/>
    <property type="molecule type" value="Genomic_DNA"/>
</dbReference>
<dbReference type="InterPro" id="IPR000086">
    <property type="entry name" value="NUDIX_hydrolase_dom"/>
</dbReference>
<evidence type="ECO:0000256" key="1">
    <source>
        <dbReference type="ARBA" id="ARBA00001946"/>
    </source>
</evidence>
<accession>A0ABV3M335</accession>
<protein>
    <submittedName>
        <fullName evidence="6">NUDIX domain-containing protein</fullName>
    </submittedName>
</protein>
<dbReference type="PROSITE" id="PS00893">
    <property type="entry name" value="NUDIX_BOX"/>
    <property type="match status" value="1"/>
</dbReference>
<dbReference type="PROSITE" id="PS51462">
    <property type="entry name" value="NUDIX"/>
    <property type="match status" value="1"/>
</dbReference>
<keyword evidence="3 4" id="KW-0378">Hydrolase</keyword>
<dbReference type="InterPro" id="IPR015797">
    <property type="entry name" value="NUDIX_hydrolase-like_dom_sf"/>
</dbReference>
<sequence>MAGESVVAAAVVQHTGEVLLIRRRVPEADLVWQFPAGKVEPGEAVLVAAAREALEEAGVTVEPLRVIGERVHPVSGRRIVYVVCRWLSGEPAAASPREVAEAAWVSLDELAVRIPGGVYPPVCQYIAGPALP</sequence>
<dbReference type="Pfam" id="PF00293">
    <property type="entry name" value="NUDIX"/>
    <property type="match status" value="1"/>
</dbReference>
<dbReference type="Gene3D" id="3.90.79.10">
    <property type="entry name" value="Nucleoside Triphosphate Pyrophosphohydrolase"/>
    <property type="match status" value="1"/>
</dbReference>
<gene>
    <name evidence="6" type="ORF">AB0887_27155</name>
</gene>
<organism evidence="6 7">
    <name type="scientific">Streptomyces huasconensis</name>
    <dbReference type="NCBI Taxonomy" id="1854574"/>
    <lineage>
        <taxon>Bacteria</taxon>
        <taxon>Bacillati</taxon>
        <taxon>Actinomycetota</taxon>
        <taxon>Actinomycetes</taxon>
        <taxon>Kitasatosporales</taxon>
        <taxon>Streptomycetaceae</taxon>
        <taxon>Streptomyces</taxon>
    </lineage>
</organism>
<comment type="caution">
    <text evidence="6">The sequence shown here is derived from an EMBL/GenBank/DDBJ whole genome shotgun (WGS) entry which is preliminary data.</text>
</comment>
<dbReference type="Proteomes" id="UP001553843">
    <property type="component" value="Unassembled WGS sequence"/>
</dbReference>
<proteinExistence type="inferred from homology"/>
<evidence type="ECO:0000313" key="6">
    <source>
        <dbReference type="EMBL" id="MEW2365616.1"/>
    </source>
</evidence>
<dbReference type="PANTHER" id="PTHR43046">
    <property type="entry name" value="GDP-MANNOSE MANNOSYL HYDROLASE"/>
    <property type="match status" value="1"/>
</dbReference>
<keyword evidence="7" id="KW-1185">Reference proteome</keyword>